<organism evidence="2 3">
    <name type="scientific">Mammaliicoccus sciuri</name>
    <name type="common">Staphylococcus sciuri</name>
    <dbReference type="NCBI Taxonomy" id="1296"/>
    <lineage>
        <taxon>Bacteria</taxon>
        <taxon>Bacillati</taxon>
        <taxon>Bacillota</taxon>
        <taxon>Bacilli</taxon>
        <taxon>Bacillales</taxon>
        <taxon>Staphylococcaceae</taxon>
        <taxon>Mammaliicoccus</taxon>
    </lineage>
</organism>
<dbReference type="Proteomes" id="UP000197058">
    <property type="component" value="Chromosome"/>
</dbReference>
<dbReference type="PANTHER" id="PTHR33990:SF5">
    <property type="entry name" value="PHNB-LIKE DOMAIN-CONTAINING PROTEIN"/>
    <property type="match status" value="1"/>
</dbReference>
<sequence length="142" mass="16388">MEVNTYFNFKNSIEALKFYEEKLGATDIMRVPGNHEMFKDAPDEFKLPESFTMNASFNLLGKTFLCSDTWQNKDINNEGAQACFQFNYNDEEDRAAVIELFKKAEEAGCKIDMPLNEVEWSPLFGSFQDPFGVTWMVNAYTE</sequence>
<dbReference type="RefSeq" id="WP_048540591.1">
    <property type="nucleotide sequence ID" value="NZ_CAJVGN010000001.1"/>
</dbReference>
<evidence type="ECO:0000313" key="2">
    <source>
        <dbReference type="EMBL" id="ASE33621.1"/>
    </source>
</evidence>
<dbReference type="PANTHER" id="PTHR33990">
    <property type="entry name" value="PROTEIN YJDN-RELATED"/>
    <property type="match status" value="1"/>
</dbReference>
<dbReference type="EMBL" id="CP022046">
    <property type="protein sequence ID" value="ASE33621.1"/>
    <property type="molecule type" value="Genomic_DNA"/>
</dbReference>
<proteinExistence type="predicted"/>
<protein>
    <submittedName>
        <fullName evidence="2">VOC family protein</fullName>
    </submittedName>
</protein>
<accession>A0AAI8DH22</accession>
<feature type="domain" description="Glyoxalase/fosfomycin resistance/dioxygenase" evidence="1">
    <location>
        <begin position="14"/>
        <end position="137"/>
    </location>
</feature>
<dbReference type="GeneID" id="48592259"/>
<dbReference type="SUPFAM" id="SSF54593">
    <property type="entry name" value="Glyoxalase/Bleomycin resistance protein/Dihydroxybiphenyl dioxygenase"/>
    <property type="match status" value="1"/>
</dbReference>
<dbReference type="InterPro" id="IPR004360">
    <property type="entry name" value="Glyas_Fos-R_dOase_dom"/>
</dbReference>
<dbReference type="InterPro" id="IPR029068">
    <property type="entry name" value="Glyas_Bleomycin-R_OHBP_Dase"/>
</dbReference>
<gene>
    <name evidence="2" type="ORF">CEP64_03125</name>
</gene>
<reference evidence="3" key="1">
    <citation type="submission" date="2017-06" db="EMBL/GenBank/DDBJ databases">
        <title>FDA dAtabase for Regulatory Grade micrObial Sequences (FDA-ARGOS): Supporting development and validation of Infectious Disease Dx tests.</title>
        <authorList>
            <person name="Goldberg B."/>
            <person name="Campos J."/>
            <person name="Tallon L."/>
            <person name="Sadzewicz L."/>
            <person name="Sengamalay N."/>
            <person name="Ott S."/>
            <person name="Godinez A."/>
            <person name="Nagaraj S."/>
            <person name="Vavikolanu K."/>
            <person name="Nadendla S."/>
            <person name="George J."/>
            <person name="Geyer C."/>
            <person name="Sichtig H."/>
        </authorList>
    </citation>
    <scope>NUCLEOTIDE SEQUENCE [LARGE SCALE GENOMIC DNA]</scope>
    <source>
        <strain evidence="3">FDAARGOS_285</strain>
    </source>
</reference>
<dbReference type="KEGG" id="sscu:CEP64_03125"/>
<name>A0AAI8DH22_MAMSC</name>
<dbReference type="Pfam" id="PF00903">
    <property type="entry name" value="Glyoxalase"/>
    <property type="match status" value="1"/>
</dbReference>
<evidence type="ECO:0000313" key="3">
    <source>
        <dbReference type="Proteomes" id="UP000197058"/>
    </source>
</evidence>
<dbReference type="Gene3D" id="3.10.180.10">
    <property type="entry name" value="2,3-Dihydroxybiphenyl 1,2-Dioxygenase, domain 1"/>
    <property type="match status" value="1"/>
</dbReference>
<evidence type="ECO:0000259" key="1">
    <source>
        <dbReference type="Pfam" id="PF00903"/>
    </source>
</evidence>
<dbReference type="AlphaFoldDB" id="A0AAI8DH22"/>